<dbReference type="InterPro" id="IPR013320">
    <property type="entry name" value="ConA-like_dom_sf"/>
</dbReference>
<keyword evidence="9" id="KW-1185">Reference proteome</keyword>
<comment type="similarity">
    <text evidence="2">Belongs to the glycosyl hydrolase 43 family.</text>
</comment>
<feature type="signal peptide" evidence="7">
    <location>
        <begin position="1"/>
        <end position="26"/>
    </location>
</feature>
<sequence>MASFLDRVLALAVALTVALSPVTAAADPEQRYANPVSAPAADTFADPAVIRGKDGLWYAFGTGDPLRRGEHDHRLLPIMRSADLTRWEYVTDVFTQASRPRWAAHGAGLWAPDIRYVDGRYLLYFTVTDTVLNEGGDAAVGGATAPSPSGPWTALDAPVVPPVPGDQGRFWSILDPAMLTDTDGKRWLYYGSYYGGLFVVPLSEDGTRMIGAATRIAIGDRYEGAYAVRKNGWYYLFASSANCCVGPATGYSVFAGRSRFPTGPFVDRDGVSLLGSRTGGTPVVQQNGNRWIGTGHNSVVTDAAGQDWLVYHGIDRSDPYLNEPHGVNMRPMLLDRLDWIDGWPTVRAGAGASTGRQRAPVTSGVVDDRFDRTAIGPGWQPSLPGWKVESGLLRHVSPGQNKLWSLESLPTNAFIELDVRVGGVAGVSVGGTTVLVDRQSAALVTDVPGRGARRTPLPASFRHEAWHSLTIRVRDGALTASVTDARLGDPVSEQSRDLPHHMEDSFALIARGAAELDNVSVARLAQPVWRPEPTPRPGRLDRTASDEFDGALGDGWTWVRADPSATVRGGSLHWPAQAADVVGNNNNAGVLLRDPPRGDYVVETRLDLDLDEGTVRNFQQAGLIAYANDDDFARLSHVAIWNTRQVEFGRELPHAGRLVYGQVTLTAPATTTWLRLAHSVDPMSGEHRFRGGVSVDGVHWNWGGTWVFPAGVAPRVGLVAHGGDVPVVAAAFAYFRVYRGS</sequence>
<dbReference type="GO" id="GO:0005975">
    <property type="term" value="P:carbohydrate metabolic process"/>
    <property type="evidence" value="ECO:0007669"/>
    <property type="project" value="InterPro"/>
</dbReference>
<evidence type="ECO:0000313" key="9">
    <source>
        <dbReference type="Proteomes" id="UP000183376"/>
    </source>
</evidence>
<evidence type="ECO:0000256" key="6">
    <source>
        <dbReference type="PIRSR" id="PIRSR606710-2"/>
    </source>
</evidence>
<dbReference type="PANTHER" id="PTHR43301:SF3">
    <property type="entry name" value="ARABINAN ENDO-1,5-ALPHA-L-ARABINOSIDASE A-RELATED"/>
    <property type="match status" value="1"/>
</dbReference>
<dbReference type="RefSeq" id="WP_030433910.1">
    <property type="nucleotide sequence ID" value="NZ_JOEF01000066.1"/>
</dbReference>
<dbReference type="Gene3D" id="2.115.10.20">
    <property type="entry name" value="Glycosyl hydrolase domain, family 43"/>
    <property type="match status" value="1"/>
</dbReference>
<feature type="active site" description="Proton donor" evidence="5">
    <location>
        <position position="223"/>
    </location>
</feature>
<dbReference type="InterPro" id="IPR006710">
    <property type="entry name" value="Glyco_hydro_43"/>
</dbReference>
<dbReference type="OrthoDB" id="9801455at2"/>
<feature type="chain" id="PRO_5009245651" evidence="7">
    <location>
        <begin position="27"/>
        <end position="741"/>
    </location>
</feature>
<name>A0A1G9V0M2_ALLAB</name>
<dbReference type="Proteomes" id="UP000183376">
    <property type="component" value="Chromosome I"/>
</dbReference>
<feature type="active site" description="Proton acceptor" evidence="5">
    <location>
        <position position="46"/>
    </location>
</feature>
<dbReference type="InterPro" id="IPR023296">
    <property type="entry name" value="Glyco_hydro_beta-prop_sf"/>
</dbReference>
<reference evidence="8 9" key="1">
    <citation type="submission" date="2016-10" db="EMBL/GenBank/DDBJ databases">
        <authorList>
            <person name="de Groot N.N."/>
        </authorList>
    </citation>
    <scope>NUCLEOTIDE SEQUENCE [LARGE SCALE GENOMIC DNA]</scope>
    <source>
        <strain evidence="8 9">DSM 44149</strain>
    </source>
</reference>
<evidence type="ECO:0000256" key="2">
    <source>
        <dbReference type="ARBA" id="ARBA00009865"/>
    </source>
</evidence>
<evidence type="ECO:0000256" key="5">
    <source>
        <dbReference type="PIRSR" id="PIRSR606710-1"/>
    </source>
</evidence>
<dbReference type="Gene3D" id="2.60.120.200">
    <property type="match status" value="1"/>
</dbReference>
<keyword evidence="4" id="KW-0326">Glycosidase</keyword>
<protein>
    <submittedName>
        <fullName evidence="8">Glycosyl hydrolases family 43</fullName>
    </submittedName>
</protein>
<evidence type="ECO:0000256" key="1">
    <source>
        <dbReference type="ARBA" id="ARBA00004834"/>
    </source>
</evidence>
<comment type="pathway">
    <text evidence="1">Glycan metabolism; L-arabinan degradation.</text>
</comment>
<proteinExistence type="inferred from homology"/>
<evidence type="ECO:0000256" key="4">
    <source>
        <dbReference type="ARBA" id="ARBA00023295"/>
    </source>
</evidence>
<dbReference type="EMBL" id="LT629701">
    <property type="protein sequence ID" value="SDM65597.1"/>
    <property type="molecule type" value="Genomic_DNA"/>
</dbReference>
<accession>A0A1G9V0M2</accession>
<gene>
    <name evidence="8" type="ORF">SAMN04489726_2744</name>
</gene>
<dbReference type="GO" id="GO:0004553">
    <property type="term" value="F:hydrolase activity, hydrolyzing O-glycosyl compounds"/>
    <property type="evidence" value="ECO:0007669"/>
    <property type="project" value="InterPro"/>
</dbReference>
<dbReference type="AlphaFoldDB" id="A0A1G9V0M2"/>
<feature type="site" description="Important for catalytic activity, responsible for pKa modulation of the active site Glu and correct orientation of both the proton donor and substrate" evidence="6">
    <location>
        <position position="175"/>
    </location>
</feature>
<dbReference type="STRING" id="211114.SAMN04489726_2744"/>
<keyword evidence="3 8" id="KW-0378">Hydrolase</keyword>
<evidence type="ECO:0000313" key="8">
    <source>
        <dbReference type="EMBL" id="SDM65597.1"/>
    </source>
</evidence>
<keyword evidence="7" id="KW-0732">Signal</keyword>
<dbReference type="SUPFAM" id="SSF75005">
    <property type="entry name" value="Arabinanase/levansucrase/invertase"/>
    <property type="match status" value="1"/>
</dbReference>
<dbReference type="Pfam" id="PF04616">
    <property type="entry name" value="Glyco_hydro_43"/>
    <property type="match status" value="1"/>
</dbReference>
<dbReference type="eggNOG" id="COG3507">
    <property type="taxonomic scope" value="Bacteria"/>
</dbReference>
<organism evidence="8 9">
    <name type="scientific">Allokutzneria albata</name>
    <name type="common">Kibdelosporangium albatum</name>
    <dbReference type="NCBI Taxonomy" id="211114"/>
    <lineage>
        <taxon>Bacteria</taxon>
        <taxon>Bacillati</taxon>
        <taxon>Actinomycetota</taxon>
        <taxon>Actinomycetes</taxon>
        <taxon>Pseudonocardiales</taxon>
        <taxon>Pseudonocardiaceae</taxon>
        <taxon>Allokutzneria</taxon>
    </lineage>
</organism>
<dbReference type="PANTHER" id="PTHR43301">
    <property type="entry name" value="ARABINAN ENDO-1,5-ALPHA-L-ARABINOSIDASE"/>
    <property type="match status" value="1"/>
</dbReference>
<dbReference type="SUPFAM" id="SSF49899">
    <property type="entry name" value="Concanavalin A-like lectins/glucanases"/>
    <property type="match status" value="1"/>
</dbReference>
<dbReference type="InterPro" id="IPR050727">
    <property type="entry name" value="GH43_arabinanases"/>
</dbReference>
<dbReference type="CDD" id="cd18616">
    <property type="entry name" value="GH43_ABN-like"/>
    <property type="match status" value="1"/>
</dbReference>
<evidence type="ECO:0000256" key="7">
    <source>
        <dbReference type="SAM" id="SignalP"/>
    </source>
</evidence>
<evidence type="ECO:0000256" key="3">
    <source>
        <dbReference type="ARBA" id="ARBA00022801"/>
    </source>
</evidence>